<dbReference type="CDD" id="cd09917">
    <property type="entry name" value="F-box_SF"/>
    <property type="match status" value="1"/>
</dbReference>
<sequence length="417" mass="47936">MVNFPTELQESILNFCDAETLVVCSRVCRLLYALARNCLLRRNLILKVDNTCVGSNIIKELASPNSRITWRRIKRITLVFVDCTYDDEALFSGSYTKAARGLLDFLKNKLNPESLSIIVEHHWVELFRFDNFAEYLQTTFPNISRLELRLQYEHLGHLHRFICSFRNLGTLELSFRDLQSRDIDMSLSLPSTLHSLYLRLPTLHLLHRPGPFSHWLGSQFIKVNLTHLSILECSSYDAIAGTCLHLNSRLRSLYISMKDGSESGLNSQFNISHLSHLQDITFYFPTASSHIQHHFREACRTIYDCLNSITSDTLLSVAIVIHPRLLTPPFPKLSPRLDKLLTQSSIFTKASLTIVTPTIDSGGHDTDYLLSLAKMAFPLFTEAGKNLQVQTTYRTTNSSWNPFEQSPIRRSRMYYRR</sequence>
<evidence type="ECO:0000313" key="3">
    <source>
        <dbReference type="Proteomes" id="UP000054988"/>
    </source>
</evidence>
<evidence type="ECO:0000259" key="1">
    <source>
        <dbReference type="PROSITE" id="PS50181"/>
    </source>
</evidence>
<dbReference type="PROSITE" id="PS50181">
    <property type="entry name" value="FBOX"/>
    <property type="match status" value="1"/>
</dbReference>
<comment type="caution">
    <text evidence="2">The sequence shown here is derived from an EMBL/GenBank/DDBJ whole genome shotgun (WGS) entry which is preliminary data.</text>
</comment>
<dbReference type="Pfam" id="PF00646">
    <property type="entry name" value="F-box"/>
    <property type="match status" value="1"/>
</dbReference>
<gene>
    <name evidence="2" type="ORF">WG66_8483</name>
</gene>
<dbReference type="SUPFAM" id="SSF81383">
    <property type="entry name" value="F-box domain"/>
    <property type="match status" value="1"/>
</dbReference>
<proteinExistence type="predicted"/>
<dbReference type="EMBL" id="LATX01001717">
    <property type="protein sequence ID" value="KTB38916.1"/>
    <property type="molecule type" value="Genomic_DNA"/>
</dbReference>
<reference evidence="2 3" key="1">
    <citation type="submission" date="2015-12" db="EMBL/GenBank/DDBJ databases">
        <title>Draft genome sequence of Moniliophthora roreri, the causal agent of frosty pod rot of cacao.</title>
        <authorList>
            <person name="Aime M.C."/>
            <person name="Diaz-Valderrama J.R."/>
            <person name="Kijpornyongpan T."/>
            <person name="Phillips-Mora W."/>
        </authorList>
    </citation>
    <scope>NUCLEOTIDE SEQUENCE [LARGE SCALE GENOMIC DNA]</scope>
    <source>
        <strain evidence="2 3">MCA 2952</strain>
    </source>
</reference>
<protein>
    <recommendedName>
        <fullName evidence="1">F-box domain-containing protein</fullName>
    </recommendedName>
</protein>
<dbReference type="InterPro" id="IPR036047">
    <property type="entry name" value="F-box-like_dom_sf"/>
</dbReference>
<evidence type="ECO:0000313" key="2">
    <source>
        <dbReference type="EMBL" id="KTB38916.1"/>
    </source>
</evidence>
<name>A0A0W0FRK6_MONRR</name>
<feature type="domain" description="F-box" evidence="1">
    <location>
        <begin position="1"/>
        <end position="44"/>
    </location>
</feature>
<dbReference type="AlphaFoldDB" id="A0A0W0FRK6"/>
<dbReference type="InterPro" id="IPR001810">
    <property type="entry name" value="F-box_dom"/>
</dbReference>
<dbReference type="Proteomes" id="UP000054988">
    <property type="component" value="Unassembled WGS sequence"/>
</dbReference>
<organism evidence="2 3">
    <name type="scientific">Moniliophthora roreri</name>
    <name type="common">Frosty pod rot fungus</name>
    <name type="synonym">Monilia roreri</name>
    <dbReference type="NCBI Taxonomy" id="221103"/>
    <lineage>
        <taxon>Eukaryota</taxon>
        <taxon>Fungi</taxon>
        <taxon>Dikarya</taxon>
        <taxon>Basidiomycota</taxon>
        <taxon>Agaricomycotina</taxon>
        <taxon>Agaricomycetes</taxon>
        <taxon>Agaricomycetidae</taxon>
        <taxon>Agaricales</taxon>
        <taxon>Marasmiineae</taxon>
        <taxon>Marasmiaceae</taxon>
        <taxon>Moniliophthora</taxon>
    </lineage>
</organism>
<dbReference type="SMART" id="SM00256">
    <property type="entry name" value="FBOX"/>
    <property type="match status" value="1"/>
</dbReference>
<accession>A0A0W0FRK6</accession>
<dbReference type="Gene3D" id="1.20.1280.50">
    <property type="match status" value="1"/>
</dbReference>